<evidence type="ECO:0000313" key="10">
    <source>
        <dbReference type="EMBL" id="ERN01488.1"/>
    </source>
</evidence>
<dbReference type="GO" id="GO:0009851">
    <property type="term" value="P:auxin biosynthetic process"/>
    <property type="evidence" value="ECO:0000318"/>
    <property type="project" value="GO_Central"/>
</dbReference>
<evidence type="ECO:0000256" key="6">
    <source>
        <dbReference type="ARBA" id="ARBA00023002"/>
    </source>
</evidence>
<dbReference type="SUPFAM" id="SSF51905">
    <property type="entry name" value="FAD/NAD(P)-binding domain"/>
    <property type="match status" value="2"/>
</dbReference>
<comment type="catalytic activity">
    <reaction evidence="8">
        <text>indole-3-pyruvate + NADPH + O2 + H(+) = (indol-3-yl)acetate + CO2 + NADP(+) + H2O</text>
        <dbReference type="Rhea" id="RHEA:34331"/>
        <dbReference type="ChEBI" id="CHEBI:15377"/>
        <dbReference type="ChEBI" id="CHEBI:15378"/>
        <dbReference type="ChEBI" id="CHEBI:15379"/>
        <dbReference type="ChEBI" id="CHEBI:16526"/>
        <dbReference type="ChEBI" id="CHEBI:17640"/>
        <dbReference type="ChEBI" id="CHEBI:30854"/>
        <dbReference type="ChEBI" id="CHEBI:57783"/>
        <dbReference type="ChEBI" id="CHEBI:58349"/>
        <dbReference type="EC" id="1.14.13.168"/>
    </reaction>
</comment>
<evidence type="ECO:0000256" key="2">
    <source>
        <dbReference type="ARBA" id="ARBA00009183"/>
    </source>
</evidence>
<evidence type="ECO:0000256" key="3">
    <source>
        <dbReference type="ARBA" id="ARBA00022630"/>
    </source>
</evidence>
<sequence>MDCVCKQRGKGSQDQHQHLISFWVSGPVIVGAGPSGLATAACLKQQSVPSIILEKEDCMASMWQYKTYGRLKLHLPKYFCELPLMEFPQTFPTYPTKEQFISYINAYAERFNIRPRFNRRVQSACYDSGLKRWRVRTEMVRERESILVEYICRWLVVATGENAEPMVPDLPGLSSFKGRVVHTSDYKTGSEMEGQKVLVIGSGNSGMEVCLDLCNHDAKPFMVVRNSVHVLPREMFGLSTFGVAMGLLKWLPLRMVDKFLLMASHVILGSTEKQGLKRPEMGPIELKNTTGKTPVLDVGALAKIKSGKIKIVPAVKSLTLNGAKFVNGQEEAFDSVILATGYKSNVPSWLKERELFGEEGLPRKSFPNGWKGEKGLYSVGFTRRGLLGVGSDARNVAQDIGAQWRNLGERPHHHKHFILYTKPG</sequence>
<evidence type="ECO:0000256" key="4">
    <source>
        <dbReference type="ARBA" id="ARBA00022827"/>
    </source>
</evidence>
<dbReference type="GO" id="GO:0004497">
    <property type="term" value="F:monooxygenase activity"/>
    <property type="evidence" value="ECO:0000318"/>
    <property type="project" value="GO_Central"/>
</dbReference>
<organism evidence="10 11">
    <name type="scientific">Amborella trichopoda</name>
    <dbReference type="NCBI Taxonomy" id="13333"/>
    <lineage>
        <taxon>Eukaryota</taxon>
        <taxon>Viridiplantae</taxon>
        <taxon>Streptophyta</taxon>
        <taxon>Embryophyta</taxon>
        <taxon>Tracheophyta</taxon>
        <taxon>Spermatophyta</taxon>
        <taxon>Magnoliopsida</taxon>
        <taxon>Amborellales</taxon>
        <taxon>Amborellaceae</taxon>
        <taxon>Amborella</taxon>
    </lineage>
</organism>
<dbReference type="Gene3D" id="3.50.50.60">
    <property type="entry name" value="FAD/NAD(P)-binding domain"/>
    <property type="match status" value="1"/>
</dbReference>
<dbReference type="OMA" id="WRVRTEM"/>
<dbReference type="STRING" id="13333.W1P0M1"/>
<dbReference type="Gramene" id="ERN01488">
    <property type="protein sequence ID" value="ERN01488"/>
    <property type="gene ID" value="AMTR_s00002p00269920"/>
</dbReference>
<dbReference type="PANTHER" id="PTHR43539">
    <property type="entry name" value="FLAVIN-BINDING MONOOXYGENASE-LIKE PROTEIN (AFU_ORTHOLOGUE AFUA_4G09220)"/>
    <property type="match status" value="1"/>
</dbReference>
<dbReference type="Pfam" id="PF00743">
    <property type="entry name" value="FMO-like"/>
    <property type="match status" value="1"/>
</dbReference>
<keyword evidence="6 9" id="KW-0560">Oxidoreductase</keyword>
<dbReference type="PRINTS" id="PR00368">
    <property type="entry name" value="FADPNR"/>
</dbReference>
<evidence type="ECO:0000256" key="1">
    <source>
        <dbReference type="ARBA" id="ARBA00001974"/>
    </source>
</evidence>
<dbReference type="InterPro" id="IPR020946">
    <property type="entry name" value="Flavin_mOase-like"/>
</dbReference>
<evidence type="ECO:0000256" key="7">
    <source>
        <dbReference type="ARBA" id="ARBA00023033"/>
    </source>
</evidence>
<evidence type="ECO:0000256" key="9">
    <source>
        <dbReference type="RuleBase" id="RU361177"/>
    </source>
</evidence>
<dbReference type="EMBL" id="KI394767">
    <property type="protein sequence ID" value="ERN01488.1"/>
    <property type="molecule type" value="Genomic_DNA"/>
</dbReference>
<keyword evidence="11" id="KW-1185">Reference proteome</keyword>
<gene>
    <name evidence="10" type="ORF">AMTR_s00002p00269920</name>
</gene>
<name>W1P0M1_AMBTC</name>
<dbReference type="InterPro" id="IPR036188">
    <property type="entry name" value="FAD/NAD-bd_sf"/>
</dbReference>
<dbReference type="AlphaFoldDB" id="W1P0M1"/>
<dbReference type="EC" id="1.-.-.-" evidence="9"/>
<dbReference type="eggNOG" id="KOG1399">
    <property type="taxonomic scope" value="Eukaryota"/>
</dbReference>
<comment type="similarity">
    <text evidence="2 9">Belongs to the FMO family.</text>
</comment>
<dbReference type="PRINTS" id="PR00469">
    <property type="entry name" value="PNDRDTASEII"/>
</dbReference>
<evidence type="ECO:0000256" key="8">
    <source>
        <dbReference type="ARBA" id="ARBA00047707"/>
    </source>
</evidence>
<comment type="cofactor">
    <cofactor evidence="1 9">
        <name>FAD</name>
        <dbReference type="ChEBI" id="CHEBI:57692"/>
    </cofactor>
</comment>
<protein>
    <recommendedName>
        <fullName evidence="9">Flavin-containing monooxygenase</fullName>
        <ecNumber evidence="9">1.-.-.-</ecNumber>
    </recommendedName>
</protein>
<dbReference type="OrthoDB" id="66881at2759"/>
<dbReference type="InterPro" id="IPR050982">
    <property type="entry name" value="Auxin_biosynth/cation_transpt"/>
</dbReference>
<keyword evidence="4 9" id="KW-0274">FAD</keyword>
<accession>W1P0M1</accession>
<keyword evidence="5" id="KW-0521">NADP</keyword>
<dbReference type="GO" id="GO:0103075">
    <property type="term" value="F:indole-3-pyruvate monooxygenase activity"/>
    <property type="evidence" value="ECO:0007669"/>
    <property type="project" value="UniProtKB-EC"/>
</dbReference>
<evidence type="ECO:0000313" key="11">
    <source>
        <dbReference type="Proteomes" id="UP000017836"/>
    </source>
</evidence>
<evidence type="ECO:0000256" key="5">
    <source>
        <dbReference type="ARBA" id="ARBA00022857"/>
    </source>
</evidence>
<dbReference type="GO" id="GO:0050660">
    <property type="term" value="F:flavin adenine dinucleotide binding"/>
    <property type="evidence" value="ECO:0000318"/>
    <property type="project" value="GO_Central"/>
</dbReference>
<dbReference type="Proteomes" id="UP000017836">
    <property type="component" value="Unassembled WGS sequence"/>
</dbReference>
<proteinExistence type="inferred from homology"/>
<keyword evidence="7 9" id="KW-0503">Monooxygenase</keyword>
<dbReference type="GO" id="GO:0050661">
    <property type="term" value="F:NADP binding"/>
    <property type="evidence" value="ECO:0007669"/>
    <property type="project" value="InterPro"/>
</dbReference>
<dbReference type="PANTHER" id="PTHR43539:SF78">
    <property type="entry name" value="FLAVIN-CONTAINING MONOOXYGENASE"/>
    <property type="match status" value="1"/>
</dbReference>
<reference evidence="11" key="1">
    <citation type="journal article" date="2013" name="Science">
        <title>The Amborella genome and the evolution of flowering plants.</title>
        <authorList>
            <consortium name="Amborella Genome Project"/>
        </authorList>
    </citation>
    <scope>NUCLEOTIDE SEQUENCE [LARGE SCALE GENOMIC DNA]</scope>
</reference>
<keyword evidence="3 9" id="KW-0285">Flavoprotein</keyword>
<dbReference type="GO" id="GO:0004499">
    <property type="term" value="F:N,N-dimethylaniline monooxygenase activity"/>
    <property type="evidence" value="ECO:0007669"/>
    <property type="project" value="InterPro"/>
</dbReference>
<dbReference type="FunFam" id="3.50.50.60:FF:000100">
    <property type="entry name" value="Flavin-containing monooxygenase"/>
    <property type="match status" value="1"/>
</dbReference>
<dbReference type="HOGENOM" id="CLU_006909_2_0_1"/>